<proteinExistence type="predicted"/>
<gene>
    <name evidence="1" type="ORF">SFRICE_034162</name>
</gene>
<evidence type="ECO:0000313" key="1">
    <source>
        <dbReference type="EMBL" id="SOQ44375.1"/>
    </source>
</evidence>
<dbReference type="EMBL" id="ODYU01004472">
    <property type="protein sequence ID" value="SOQ44375.1"/>
    <property type="molecule type" value="Genomic_DNA"/>
</dbReference>
<sequence>MTSPALGKMSGSDRLVLTKNHPIPSPALSRRPGNLLLYPQLWIQIMKRMRGYNIAKHDKSIYVRNEWQEAMTQCTGLLYHTIYKTANKADKY</sequence>
<name>A0A2H1VU67_SPOFR</name>
<reference evidence="1" key="1">
    <citation type="submission" date="2016-07" db="EMBL/GenBank/DDBJ databases">
        <authorList>
            <person name="Bretaudeau A."/>
        </authorList>
    </citation>
    <scope>NUCLEOTIDE SEQUENCE</scope>
    <source>
        <strain evidence="1">Rice</strain>
        <tissue evidence="1">Whole body</tissue>
    </source>
</reference>
<organism evidence="1">
    <name type="scientific">Spodoptera frugiperda</name>
    <name type="common">Fall armyworm</name>
    <dbReference type="NCBI Taxonomy" id="7108"/>
    <lineage>
        <taxon>Eukaryota</taxon>
        <taxon>Metazoa</taxon>
        <taxon>Ecdysozoa</taxon>
        <taxon>Arthropoda</taxon>
        <taxon>Hexapoda</taxon>
        <taxon>Insecta</taxon>
        <taxon>Pterygota</taxon>
        <taxon>Neoptera</taxon>
        <taxon>Endopterygota</taxon>
        <taxon>Lepidoptera</taxon>
        <taxon>Glossata</taxon>
        <taxon>Ditrysia</taxon>
        <taxon>Noctuoidea</taxon>
        <taxon>Noctuidae</taxon>
        <taxon>Amphipyrinae</taxon>
        <taxon>Spodoptera</taxon>
    </lineage>
</organism>
<accession>A0A2H1VU67</accession>
<protein>
    <submittedName>
        <fullName evidence="1">SFRICE_034162</fullName>
    </submittedName>
</protein>
<dbReference type="AlphaFoldDB" id="A0A2H1VU67"/>